<dbReference type="RefSeq" id="WP_279295997.1">
    <property type="nucleotide sequence ID" value="NZ_JAOTIF010000002.1"/>
</dbReference>
<dbReference type="Pfam" id="PF06172">
    <property type="entry name" value="Cupin_5"/>
    <property type="match status" value="1"/>
</dbReference>
<proteinExistence type="predicted"/>
<dbReference type="InterPro" id="IPR039935">
    <property type="entry name" value="YML079W-like"/>
</dbReference>
<evidence type="ECO:0000313" key="2">
    <source>
        <dbReference type="EMBL" id="MCU7548550.1"/>
    </source>
</evidence>
<dbReference type="PANTHER" id="PTHR33387:SF3">
    <property type="entry name" value="DUF985 DOMAIN-CONTAINING PROTEIN"/>
    <property type="match status" value="1"/>
</dbReference>
<feature type="domain" description="DUF985" evidence="1">
    <location>
        <begin position="5"/>
        <end position="144"/>
    </location>
</feature>
<dbReference type="PANTHER" id="PTHR33387">
    <property type="entry name" value="RMLC-LIKE JELLY ROLL FOLD PROTEIN"/>
    <property type="match status" value="1"/>
</dbReference>
<organism evidence="2 3">
    <name type="scientific">Paraflavisolibacter caeni</name>
    <dbReference type="NCBI Taxonomy" id="2982496"/>
    <lineage>
        <taxon>Bacteria</taxon>
        <taxon>Pseudomonadati</taxon>
        <taxon>Bacteroidota</taxon>
        <taxon>Chitinophagia</taxon>
        <taxon>Chitinophagales</taxon>
        <taxon>Chitinophagaceae</taxon>
        <taxon>Paraflavisolibacter</taxon>
    </lineage>
</organism>
<dbReference type="InterPro" id="IPR011051">
    <property type="entry name" value="RmlC_Cupin_sf"/>
</dbReference>
<dbReference type="Proteomes" id="UP001155483">
    <property type="component" value="Unassembled WGS sequence"/>
</dbReference>
<dbReference type="Gene3D" id="2.60.120.10">
    <property type="entry name" value="Jelly Rolls"/>
    <property type="match status" value="1"/>
</dbReference>
<gene>
    <name evidence="2" type="ORF">OCK74_05450</name>
</gene>
<dbReference type="InterPro" id="IPR009327">
    <property type="entry name" value="Cupin_DUF985"/>
</dbReference>
<name>A0A9X2XTI8_9BACT</name>
<reference evidence="2" key="1">
    <citation type="submission" date="2022-09" db="EMBL/GenBank/DDBJ databases">
        <authorList>
            <person name="Yuan C."/>
            <person name="Ke Z."/>
        </authorList>
    </citation>
    <scope>NUCLEOTIDE SEQUENCE</scope>
    <source>
        <strain evidence="2">LB-8</strain>
    </source>
</reference>
<dbReference type="CDD" id="cd06121">
    <property type="entry name" value="cupin_YML079wp"/>
    <property type="match status" value="1"/>
</dbReference>
<accession>A0A9X2XTI8</accession>
<dbReference type="AlphaFoldDB" id="A0A9X2XTI8"/>
<sequence length="165" mass="18575">MTVRQMVQLLDLQPHPEGGYYKEVYRSEGFVEKACLPGNFGGKRNFSTSIYYLLQKEDFSAFHRIKSDEIWHFYLGGNLLIHVLHPDGSYECMILGNTIGSGAAFQLVVPAGSWFAAEPAPGNEFTLAGCTVAPGFDFADFELADQKNLVQQYPHYQELITRLCR</sequence>
<dbReference type="SUPFAM" id="SSF51182">
    <property type="entry name" value="RmlC-like cupins"/>
    <property type="match status" value="1"/>
</dbReference>
<reference evidence="2" key="2">
    <citation type="submission" date="2023-04" db="EMBL/GenBank/DDBJ databases">
        <title>Paracnuella aquatica gen. nov., sp. nov., a member of the family Chitinophagaceae isolated from a hot spring.</title>
        <authorList>
            <person name="Wang C."/>
        </authorList>
    </citation>
    <scope>NUCLEOTIDE SEQUENCE</scope>
    <source>
        <strain evidence="2">LB-8</strain>
    </source>
</reference>
<keyword evidence="3" id="KW-1185">Reference proteome</keyword>
<comment type="caution">
    <text evidence="2">The sequence shown here is derived from an EMBL/GenBank/DDBJ whole genome shotgun (WGS) entry which is preliminary data.</text>
</comment>
<dbReference type="InterPro" id="IPR014710">
    <property type="entry name" value="RmlC-like_jellyroll"/>
</dbReference>
<protein>
    <submittedName>
        <fullName evidence="2">Cupin domain-containing protein</fullName>
    </submittedName>
</protein>
<dbReference type="EMBL" id="JAOTIF010000002">
    <property type="protein sequence ID" value="MCU7548550.1"/>
    <property type="molecule type" value="Genomic_DNA"/>
</dbReference>
<evidence type="ECO:0000259" key="1">
    <source>
        <dbReference type="Pfam" id="PF06172"/>
    </source>
</evidence>
<evidence type="ECO:0000313" key="3">
    <source>
        <dbReference type="Proteomes" id="UP001155483"/>
    </source>
</evidence>